<dbReference type="GO" id="GO:0005524">
    <property type="term" value="F:ATP binding"/>
    <property type="evidence" value="ECO:0007669"/>
    <property type="project" value="UniProtKB-KW"/>
</dbReference>
<dbReference type="SUPFAM" id="SSF55781">
    <property type="entry name" value="GAF domain-like"/>
    <property type="match status" value="1"/>
</dbReference>
<proteinExistence type="predicted"/>
<keyword evidence="9" id="KW-1133">Transmembrane helix</keyword>
<evidence type="ECO:0000256" key="5">
    <source>
        <dbReference type="ARBA" id="ARBA00022741"/>
    </source>
</evidence>
<feature type="transmembrane region" description="Helical" evidence="9">
    <location>
        <begin position="170"/>
        <end position="189"/>
    </location>
</feature>
<keyword evidence="5" id="KW-0547">Nucleotide-binding</keyword>
<dbReference type="InterPro" id="IPR004358">
    <property type="entry name" value="Sig_transdc_His_kin-like_C"/>
</dbReference>
<dbReference type="PANTHER" id="PTHR43065:SF10">
    <property type="entry name" value="PEROXIDE STRESS-ACTIVATED HISTIDINE KINASE MAK3"/>
    <property type="match status" value="1"/>
</dbReference>
<keyword evidence="9" id="KW-0812">Transmembrane</keyword>
<dbReference type="GO" id="GO:0000155">
    <property type="term" value="F:phosphorelay sensor kinase activity"/>
    <property type="evidence" value="ECO:0007669"/>
    <property type="project" value="InterPro"/>
</dbReference>
<comment type="caution">
    <text evidence="11">The sequence shown here is derived from an EMBL/GenBank/DDBJ whole genome shotgun (WGS) entry which is preliminary data.</text>
</comment>
<organism evidence="11 12">
    <name type="scientific">Candidatus Desantisbacteria bacterium CG_4_10_14_0_8_um_filter_48_22</name>
    <dbReference type="NCBI Taxonomy" id="1974543"/>
    <lineage>
        <taxon>Bacteria</taxon>
        <taxon>Candidatus Desantisiibacteriota</taxon>
    </lineage>
</organism>
<dbReference type="PANTHER" id="PTHR43065">
    <property type="entry name" value="SENSOR HISTIDINE KINASE"/>
    <property type="match status" value="1"/>
</dbReference>
<dbReference type="SMART" id="SM00387">
    <property type="entry name" value="HATPase_c"/>
    <property type="match status" value="1"/>
</dbReference>
<dbReference type="CDD" id="cd00082">
    <property type="entry name" value="HisKA"/>
    <property type="match status" value="1"/>
</dbReference>
<dbReference type="Pfam" id="PF16927">
    <property type="entry name" value="HisKA_7TM"/>
    <property type="match status" value="1"/>
</dbReference>
<gene>
    <name evidence="11" type="ORF">COY52_02855</name>
</gene>
<dbReference type="SUPFAM" id="SSF47384">
    <property type="entry name" value="Homodimeric domain of signal transducing histidine kinase"/>
    <property type="match status" value="1"/>
</dbReference>
<dbReference type="InterPro" id="IPR029016">
    <property type="entry name" value="GAF-like_dom_sf"/>
</dbReference>
<dbReference type="SUPFAM" id="SSF55874">
    <property type="entry name" value="ATPase domain of HSP90 chaperone/DNA topoisomerase II/histidine kinase"/>
    <property type="match status" value="1"/>
</dbReference>
<feature type="transmembrane region" description="Helical" evidence="9">
    <location>
        <begin position="195"/>
        <end position="218"/>
    </location>
</feature>
<feature type="transmembrane region" description="Helical" evidence="9">
    <location>
        <begin position="230"/>
        <end position="252"/>
    </location>
</feature>
<dbReference type="InterPro" id="IPR005467">
    <property type="entry name" value="His_kinase_dom"/>
</dbReference>
<dbReference type="EMBL" id="PFMR01000086">
    <property type="protein sequence ID" value="PIZ17761.1"/>
    <property type="molecule type" value="Genomic_DNA"/>
</dbReference>
<dbReference type="Pfam" id="PF00512">
    <property type="entry name" value="HisKA"/>
    <property type="match status" value="1"/>
</dbReference>
<comment type="catalytic activity">
    <reaction evidence="1">
        <text>ATP + protein L-histidine = ADP + protein N-phospho-L-histidine.</text>
        <dbReference type="EC" id="2.7.13.3"/>
    </reaction>
</comment>
<keyword evidence="4" id="KW-0808">Transferase</keyword>
<evidence type="ECO:0000256" key="1">
    <source>
        <dbReference type="ARBA" id="ARBA00000085"/>
    </source>
</evidence>
<evidence type="ECO:0000256" key="9">
    <source>
        <dbReference type="SAM" id="Phobius"/>
    </source>
</evidence>
<dbReference type="Gene3D" id="3.30.565.10">
    <property type="entry name" value="Histidine kinase-like ATPase, C-terminal domain"/>
    <property type="match status" value="1"/>
</dbReference>
<keyword evidence="7" id="KW-0067">ATP-binding</keyword>
<dbReference type="InterPro" id="IPR036890">
    <property type="entry name" value="HATPase_C_sf"/>
</dbReference>
<keyword evidence="8" id="KW-0902">Two-component regulatory system</keyword>
<feature type="transmembrane region" description="Helical" evidence="9">
    <location>
        <begin position="33"/>
        <end position="55"/>
    </location>
</feature>
<dbReference type="Gene3D" id="1.10.287.130">
    <property type="match status" value="1"/>
</dbReference>
<sequence length="700" mass="77198">MTVYSLIPLVASLTNLFLVILVYFRAKKDAARIAFIFGGLSVFTWNMGAFLSFLASNPKIAALACRINGTGLVFIPSLTYLFSLSITESEGAARQRFKIAGLLISAAFLPFIWFTKLFFSDIYYHSWGWYPQIGPAGVFFNFFLLFFGYDSLHVLWNGYKKSFDVKHNQLAYVLLGIGIGIIGGTINVFTVAGKAFYPIGYLFNVLYTGIVTYAILRYRLLDITIVLKKTLSYTALFTIIIGIYLPIIYIYRQLIGESMTLPEAALLMMGATGLTVLIIFTLKERIEKGFDRLIFAGRYDYQKTLQSFGRILAITIDPDELAEKVVTGLAGIIGVEKGSMILFNNVKNGFVMKFSAGLLSELAGSVVFRKEDEIVKFLSTGKILVREEGESRSGLYKTEQRLENKILLDSIGAYVSIPIIGKAGLTGIFTLDRKASGLMYNEEDFRILSSLGYEIAIAVENAELFQTQKELIRQLVQSDKMASIGHLAAGIAHDIRNPLSAITGRIQLLLKTEGFSSEVLEDMKAIDEGAGHIAKIIENLLRLSKPSELKFGKININGVLKSAISLTEKQKFMKGIATIGQFERSLPPVSGDSAMLEQAFINLITNASEAMPDGGELNISTFSSNGMVCVEFSDTGEGIRHEDKDKLFQPFSTTKKNGVGLGLFIINNIVTAHNGRIEVHSRPGKGAKFLISLPSRIFPG</sequence>
<dbReference type="InterPro" id="IPR031621">
    <property type="entry name" value="HisKA_7TM"/>
</dbReference>
<dbReference type="AlphaFoldDB" id="A0A2M7SE59"/>
<name>A0A2M7SE59_9BACT</name>
<reference evidence="12" key="1">
    <citation type="submission" date="2017-09" db="EMBL/GenBank/DDBJ databases">
        <title>Depth-based differentiation of microbial function through sediment-hosted aquifers and enrichment of novel symbionts in the deep terrestrial subsurface.</title>
        <authorList>
            <person name="Probst A.J."/>
            <person name="Ladd B."/>
            <person name="Jarett J.K."/>
            <person name="Geller-Mcgrath D.E."/>
            <person name="Sieber C.M.K."/>
            <person name="Emerson J.B."/>
            <person name="Anantharaman K."/>
            <person name="Thomas B.C."/>
            <person name="Malmstrom R."/>
            <person name="Stieglmeier M."/>
            <person name="Klingl A."/>
            <person name="Woyke T."/>
            <person name="Ryan C.M."/>
            <person name="Banfield J.F."/>
        </authorList>
    </citation>
    <scope>NUCLEOTIDE SEQUENCE [LARGE SCALE GENOMIC DNA]</scope>
</reference>
<keyword evidence="6" id="KW-0418">Kinase</keyword>
<dbReference type="Pfam" id="PF02518">
    <property type="entry name" value="HATPase_c"/>
    <property type="match status" value="1"/>
</dbReference>
<keyword evidence="3" id="KW-0597">Phosphoprotein</keyword>
<dbReference type="EC" id="2.7.13.3" evidence="2"/>
<dbReference type="InterPro" id="IPR003661">
    <property type="entry name" value="HisK_dim/P_dom"/>
</dbReference>
<feature type="transmembrane region" description="Helical" evidence="9">
    <location>
        <begin position="264"/>
        <end position="282"/>
    </location>
</feature>
<dbReference type="InterPro" id="IPR003018">
    <property type="entry name" value="GAF"/>
</dbReference>
<evidence type="ECO:0000259" key="10">
    <source>
        <dbReference type="PROSITE" id="PS50109"/>
    </source>
</evidence>
<evidence type="ECO:0000256" key="6">
    <source>
        <dbReference type="ARBA" id="ARBA00022777"/>
    </source>
</evidence>
<feature type="transmembrane region" description="Helical" evidence="9">
    <location>
        <begin position="67"/>
        <end position="87"/>
    </location>
</feature>
<dbReference type="SMART" id="SM00065">
    <property type="entry name" value="GAF"/>
    <property type="match status" value="1"/>
</dbReference>
<feature type="transmembrane region" description="Helical" evidence="9">
    <location>
        <begin position="99"/>
        <end position="119"/>
    </location>
</feature>
<dbReference type="InterPro" id="IPR036097">
    <property type="entry name" value="HisK_dim/P_sf"/>
</dbReference>
<feature type="transmembrane region" description="Helical" evidence="9">
    <location>
        <begin position="6"/>
        <end position="26"/>
    </location>
</feature>
<evidence type="ECO:0000256" key="2">
    <source>
        <dbReference type="ARBA" id="ARBA00012438"/>
    </source>
</evidence>
<keyword evidence="9" id="KW-0472">Membrane</keyword>
<dbReference type="InterPro" id="IPR003594">
    <property type="entry name" value="HATPase_dom"/>
</dbReference>
<dbReference type="SMART" id="SM00388">
    <property type="entry name" value="HisKA"/>
    <property type="match status" value="1"/>
</dbReference>
<evidence type="ECO:0000313" key="11">
    <source>
        <dbReference type="EMBL" id="PIZ17761.1"/>
    </source>
</evidence>
<protein>
    <recommendedName>
        <fullName evidence="2">histidine kinase</fullName>
        <ecNumber evidence="2">2.7.13.3</ecNumber>
    </recommendedName>
</protein>
<dbReference type="PROSITE" id="PS50109">
    <property type="entry name" value="HIS_KIN"/>
    <property type="match status" value="1"/>
</dbReference>
<evidence type="ECO:0000256" key="3">
    <source>
        <dbReference type="ARBA" id="ARBA00022553"/>
    </source>
</evidence>
<evidence type="ECO:0000256" key="8">
    <source>
        <dbReference type="ARBA" id="ARBA00023012"/>
    </source>
</evidence>
<dbReference type="Gene3D" id="3.30.450.40">
    <property type="match status" value="1"/>
</dbReference>
<dbReference type="PRINTS" id="PR00344">
    <property type="entry name" value="BCTRLSENSOR"/>
</dbReference>
<evidence type="ECO:0000256" key="4">
    <source>
        <dbReference type="ARBA" id="ARBA00022679"/>
    </source>
</evidence>
<evidence type="ECO:0000256" key="7">
    <source>
        <dbReference type="ARBA" id="ARBA00022840"/>
    </source>
</evidence>
<feature type="domain" description="Histidine kinase" evidence="10">
    <location>
        <begin position="490"/>
        <end position="697"/>
    </location>
</feature>
<accession>A0A2M7SE59</accession>
<dbReference type="Proteomes" id="UP000229307">
    <property type="component" value="Unassembled WGS sequence"/>
</dbReference>
<evidence type="ECO:0000313" key="12">
    <source>
        <dbReference type="Proteomes" id="UP000229307"/>
    </source>
</evidence>